<dbReference type="RefSeq" id="WP_405340481.1">
    <property type="nucleotide sequence ID" value="NZ_JBANFI010000006.1"/>
</dbReference>
<keyword evidence="2 3" id="KW-0808">Transferase</keyword>
<evidence type="ECO:0000256" key="3">
    <source>
        <dbReference type="HAMAP-Rule" id="MF_01537"/>
    </source>
</evidence>
<comment type="function">
    <text evidence="3">Catalyzes the phosphorolysis of diverse nucleosides, yielding D-ribose 1-phosphate and the respective free bases. Can use uridine, adenosine, guanosine, cytidine, thymidine, inosine and xanthosine as substrates. Also catalyzes the reverse reactions.</text>
</comment>
<protein>
    <recommendedName>
        <fullName evidence="3">Pyrimidine/purine nucleoside phosphorylase</fullName>
        <ecNumber evidence="3">2.4.2.1</ecNumber>
        <ecNumber evidence="3">2.4.2.2</ecNumber>
    </recommendedName>
    <alternativeName>
        <fullName evidence="3">Adenosine phosphorylase</fullName>
    </alternativeName>
    <alternativeName>
        <fullName evidence="3">Cytidine phosphorylase</fullName>
    </alternativeName>
    <alternativeName>
        <fullName evidence="3">Guanosine phosphorylase</fullName>
    </alternativeName>
    <alternativeName>
        <fullName evidence="3">Inosine phosphorylase</fullName>
    </alternativeName>
    <alternativeName>
        <fullName evidence="3">Thymidine phosphorylase</fullName>
    </alternativeName>
    <alternativeName>
        <fullName evidence="3">Uridine phosphorylase</fullName>
    </alternativeName>
    <alternativeName>
        <fullName evidence="3">Xanthosine phosphorylase</fullName>
    </alternativeName>
</protein>
<reference evidence="4 5" key="1">
    <citation type="submission" date="2024-02" db="EMBL/GenBank/DDBJ databases">
        <title>Marinospirillum sp. MEB 164 isolated from Lonar lake sediment.</title>
        <authorList>
            <person name="Joshi A."/>
            <person name="Thite S."/>
        </authorList>
    </citation>
    <scope>NUCLEOTIDE SEQUENCE [LARGE SCALE GENOMIC DNA]</scope>
    <source>
        <strain evidence="4 5">MEB164</strain>
    </source>
</reference>
<comment type="catalytic activity">
    <reaction evidence="3">
        <text>cytidine + phosphate = cytosine + alpha-D-ribose 1-phosphate</text>
        <dbReference type="Rhea" id="RHEA:52540"/>
        <dbReference type="ChEBI" id="CHEBI:16040"/>
        <dbReference type="ChEBI" id="CHEBI:17562"/>
        <dbReference type="ChEBI" id="CHEBI:43474"/>
        <dbReference type="ChEBI" id="CHEBI:57720"/>
        <dbReference type="EC" id="2.4.2.2"/>
    </reaction>
</comment>
<comment type="catalytic activity">
    <reaction evidence="3">
        <text>uridine + phosphate = alpha-D-ribose 1-phosphate + uracil</text>
        <dbReference type="Rhea" id="RHEA:24388"/>
        <dbReference type="ChEBI" id="CHEBI:16704"/>
        <dbReference type="ChEBI" id="CHEBI:17568"/>
        <dbReference type="ChEBI" id="CHEBI:43474"/>
        <dbReference type="ChEBI" id="CHEBI:57720"/>
        <dbReference type="EC" id="2.4.2.2"/>
    </reaction>
</comment>
<comment type="catalytic activity">
    <reaction evidence="3">
        <text>thymidine + phosphate = 2-deoxy-alpha-D-ribose 1-phosphate + thymine</text>
        <dbReference type="Rhea" id="RHEA:16037"/>
        <dbReference type="ChEBI" id="CHEBI:17748"/>
        <dbReference type="ChEBI" id="CHEBI:17821"/>
        <dbReference type="ChEBI" id="CHEBI:43474"/>
        <dbReference type="ChEBI" id="CHEBI:57259"/>
        <dbReference type="EC" id="2.4.2.2"/>
    </reaction>
</comment>
<comment type="similarity">
    <text evidence="3">Belongs to the nucleoside phosphorylase PpnP family.</text>
</comment>
<dbReference type="EC" id="2.4.2.1" evidence="3"/>
<evidence type="ECO:0000256" key="2">
    <source>
        <dbReference type="ARBA" id="ARBA00022679"/>
    </source>
</evidence>
<organism evidence="4 5">
    <name type="scientific">Marinospirillum alkalitolerans</name>
    <dbReference type="NCBI Taxonomy" id="3123374"/>
    <lineage>
        <taxon>Bacteria</taxon>
        <taxon>Pseudomonadati</taxon>
        <taxon>Pseudomonadota</taxon>
        <taxon>Gammaproteobacteria</taxon>
        <taxon>Oceanospirillales</taxon>
        <taxon>Oceanospirillaceae</taxon>
        <taxon>Marinospirillum</taxon>
    </lineage>
</organism>
<dbReference type="InterPro" id="IPR014710">
    <property type="entry name" value="RmlC-like_jellyroll"/>
</dbReference>
<evidence type="ECO:0000256" key="1">
    <source>
        <dbReference type="ARBA" id="ARBA00022676"/>
    </source>
</evidence>
<name>A0ABW8Q050_9GAMM</name>
<dbReference type="PANTHER" id="PTHR36540:SF1">
    <property type="entry name" value="PYRIMIDINE_PURINE NUCLEOSIDE PHOSPHORYLASE"/>
    <property type="match status" value="1"/>
</dbReference>
<comment type="catalytic activity">
    <reaction evidence="3">
        <text>adenosine + phosphate = alpha-D-ribose 1-phosphate + adenine</text>
        <dbReference type="Rhea" id="RHEA:27642"/>
        <dbReference type="ChEBI" id="CHEBI:16335"/>
        <dbReference type="ChEBI" id="CHEBI:16708"/>
        <dbReference type="ChEBI" id="CHEBI:43474"/>
        <dbReference type="ChEBI" id="CHEBI:57720"/>
        <dbReference type="EC" id="2.4.2.1"/>
    </reaction>
</comment>
<keyword evidence="5" id="KW-1185">Reference proteome</keyword>
<evidence type="ECO:0000313" key="4">
    <source>
        <dbReference type="EMBL" id="MFK7161514.1"/>
    </source>
</evidence>
<dbReference type="HAMAP" id="MF_01537">
    <property type="entry name" value="Nucleos_phosphorylase_PpnP"/>
    <property type="match status" value="1"/>
</dbReference>
<keyword evidence="1 3" id="KW-0328">Glycosyltransferase</keyword>
<comment type="catalytic activity">
    <reaction evidence="3">
        <text>xanthosine + phosphate = alpha-D-ribose 1-phosphate + xanthine</text>
        <dbReference type="Rhea" id="RHEA:27638"/>
        <dbReference type="ChEBI" id="CHEBI:17712"/>
        <dbReference type="ChEBI" id="CHEBI:18107"/>
        <dbReference type="ChEBI" id="CHEBI:43474"/>
        <dbReference type="ChEBI" id="CHEBI:57720"/>
        <dbReference type="EC" id="2.4.2.1"/>
    </reaction>
</comment>
<comment type="caution">
    <text evidence="4">The sequence shown here is derived from an EMBL/GenBank/DDBJ whole genome shotgun (WGS) entry which is preliminary data.</text>
</comment>
<dbReference type="Gene3D" id="2.60.120.10">
    <property type="entry name" value="Jelly Rolls"/>
    <property type="match status" value="1"/>
</dbReference>
<gene>
    <name evidence="3" type="primary">ppnP</name>
    <name evidence="4" type="ORF">V6U78_10740</name>
</gene>
<comment type="catalytic activity">
    <reaction evidence="3">
        <text>a purine D-ribonucleoside + phosphate = a purine nucleobase + alpha-D-ribose 1-phosphate</text>
        <dbReference type="Rhea" id="RHEA:19805"/>
        <dbReference type="ChEBI" id="CHEBI:26386"/>
        <dbReference type="ChEBI" id="CHEBI:43474"/>
        <dbReference type="ChEBI" id="CHEBI:57720"/>
        <dbReference type="ChEBI" id="CHEBI:142355"/>
        <dbReference type="EC" id="2.4.2.1"/>
    </reaction>
</comment>
<dbReference type="Proteomes" id="UP001621714">
    <property type="component" value="Unassembled WGS sequence"/>
</dbReference>
<dbReference type="EC" id="2.4.2.2" evidence="3"/>
<dbReference type="Pfam" id="PF06865">
    <property type="entry name" value="Ppnp"/>
    <property type="match status" value="1"/>
</dbReference>
<evidence type="ECO:0000313" key="5">
    <source>
        <dbReference type="Proteomes" id="UP001621714"/>
    </source>
</evidence>
<proteinExistence type="inferred from homology"/>
<dbReference type="EMBL" id="JBANFI010000006">
    <property type="protein sequence ID" value="MFK7161514.1"/>
    <property type="molecule type" value="Genomic_DNA"/>
</dbReference>
<dbReference type="PANTHER" id="PTHR36540">
    <property type="entry name" value="PYRIMIDINE/PURINE NUCLEOSIDE PHOSPHORYLASE"/>
    <property type="match status" value="1"/>
</dbReference>
<sequence length="94" mass="10572">MLQVNEYFEGKVKSIALNNQEGRFTVGVLDIGEYTFSTSQAEEMSVVTGSMQVLLDGDPAYRTFHQGQSFNVPAASEFQVKIEVQTAYLCRYFD</sequence>
<comment type="catalytic activity">
    <reaction evidence="3">
        <text>guanosine + phosphate = alpha-D-ribose 1-phosphate + guanine</text>
        <dbReference type="Rhea" id="RHEA:13233"/>
        <dbReference type="ChEBI" id="CHEBI:16235"/>
        <dbReference type="ChEBI" id="CHEBI:16750"/>
        <dbReference type="ChEBI" id="CHEBI:43474"/>
        <dbReference type="ChEBI" id="CHEBI:57720"/>
        <dbReference type="EC" id="2.4.2.1"/>
    </reaction>
</comment>
<dbReference type="InterPro" id="IPR011051">
    <property type="entry name" value="RmlC_Cupin_sf"/>
</dbReference>
<accession>A0ABW8Q050</accession>
<dbReference type="InterPro" id="IPR009664">
    <property type="entry name" value="Ppnp"/>
</dbReference>
<dbReference type="SUPFAM" id="SSF51182">
    <property type="entry name" value="RmlC-like cupins"/>
    <property type="match status" value="1"/>
</dbReference>
<comment type="catalytic activity">
    <reaction evidence="3">
        <text>inosine + phosphate = alpha-D-ribose 1-phosphate + hypoxanthine</text>
        <dbReference type="Rhea" id="RHEA:27646"/>
        <dbReference type="ChEBI" id="CHEBI:17368"/>
        <dbReference type="ChEBI" id="CHEBI:17596"/>
        <dbReference type="ChEBI" id="CHEBI:43474"/>
        <dbReference type="ChEBI" id="CHEBI:57720"/>
        <dbReference type="EC" id="2.4.2.1"/>
    </reaction>
</comment>